<feature type="transmembrane region" description="Helical" evidence="2">
    <location>
        <begin position="449"/>
        <end position="467"/>
    </location>
</feature>
<feature type="transmembrane region" description="Helical" evidence="2">
    <location>
        <begin position="668"/>
        <end position="686"/>
    </location>
</feature>
<keyword evidence="2" id="KW-0472">Membrane</keyword>
<proteinExistence type="predicted"/>
<dbReference type="EMBL" id="WUEK01000002">
    <property type="protein sequence ID" value="MXG88723.1"/>
    <property type="molecule type" value="Genomic_DNA"/>
</dbReference>
<reference evidence="3 4" key="1">
    <citation type="submission" date="2019-12" db="EMBL/GenBank/DDBJ databases">
        <authorList>
            <person name="Kun Z."/>
        </authorList>
    </citation>
    <scope>NUCLEOTIDE SEQUENCE [LARGE SCALE GENOMIC DNA]</scope>
    <source>
        <strain evidence="3 4">YIM 123512</strain>
    </source>
</reference>
<accession>A0A6L7EN20</accession>
<feature type="transmembrane region" description="Helical" evidence="2">
    <location>
        <begin position="723"/>
        <end position="741"/>
    </location>
</feature>
<feature type="transmembrane region" description="Helical" evidence="2">
    <location>
        <begin position="193"/>
        <end position="218"/>
    </location>
</feature>
<feature type="transmembrane region" description="Helical" evidence="2">
    <location>
        <begin position="421"/>
        <end position="443"/>
    </location>
</feature>
<feature type="transmembrane region" description="Helical" evidence="2">
    <location>
        <begin position="93"/>
        <end position="111"/>
    </location>
</feature>
<gene>
    <name evidence="3" type="ORF">GRQ65_04070</name>
</gene>
<dbReference type="AlphaFoldDB" id="A0A6L7EN20"/>
<evidence type="ECO:0000256" key="2">
    <source>
        <dbReference type="SAM" id="Phobius"/>
    </source>
</evidence>
<feature type="compositionally biased region" description="Low complexity" evidence="1">
    <location>
        <begin position="35"/>
        <end position="46"/>
    </location>
</feature>
<keyword evidence="2" id="KW-0812">Transmembrane</keyword>
<name>A0A6L7EN20_9ACTN</name>
<comment type="caution">
    <text evidence="3">The sequence shown here is derived from an EMBL/GenBank/DDBJ whole genome shotgun (WGS) entry which is preliminary data.</text>
</comment>
<feature type="region of interest" description="Disordered" evidence="1">
    <location>
        <begin position="1"/>
        <end position="46"/>
    </location>
</feature>
<feature type="transmembrane region" description="Helical" evidence="2">
    <location>
        <begin position="63"/>
        <end position="81"/>
    </location>
</feature>
<feature type="transmembrane region" description="Helical" evidence="2">
    <location>
        <begin position="123"/>
        <end position="144"/>
    </location>
</feature>
<evidence type="ECO:0000313" key="3">
    <source>
        <dbReference type="EMBL" id="MXG88723.1"/>
    </source>
</evidence>
<dbReference type="RefSeq" id="WP_160875411.1">
    <property type="nucleotide sequence ID" value="NZ_WUEK01000002.1"/>
</dbReference>
<evidence type="ECO:0000256" key="1">
    <source>
        <dbReference type="SAM" id="MobiDB-lite"/>
    </source>
</evidence>
<dbReference type="Proteomes" id="UP000473325">
    <property type="component" value="Unassembled WGS sequence"/>
</dbReference>
<feature type="transmembrane region" description="Helical" evidence="2">
    <location>
        <begin position="323"/>
        <end position="347"/>
    </location>
</feature>
<feature type="transmembrane region" description="Helical" evidence="2">
    <location>
        <begin position="248"/>
        <end position="265"/>
    </location>
</feature>
<feature type="transmembrane region" description="Helical" evidence="2">
    <location>
        <begin position="698"/>
        <end position="717"/>
    </location>
</feature>
<organism evidence="3 4">
    <name type="scientific">Nocardioides flavescens</name>
    <dbReference type="NCBI Taxonomy" id="2691959"/>
    <lineage>
        <taxon>Bacteria</taxon>
        <taxon>Bacillati</taxon>
        <taxon>Actinomycetota</taxon>
        <taxon>Actinomycetes</taxon>
        <taxon>Propionibacteriales</taxon>
        <taxon>Nocardioidaceae</taxon>
        <taxon>Nocardioides</taxon>
    </lineage>
</organism>
<evidence type="ECO:0000313" key="4">
    <source>
        <dbReference type="Proteomes" id="UP000473325"/>
    </source>
</evidence>
<feature type="transmembrane region" description="Helical" evidence="2">
    <location>
        <begin position="387"/>
        <end position="409"/>
    </location>
</feature>
<feature type="transmembrane region" description="Helical" evidence="2">
    <location>
        <begin position="753"/>
        <end position="776"/>
    </location>
</feature>
<keyword evidence="2" id="KW-1133">Transmembrane helix</keyword>
<feature type="transmembrane region" description="Helical" evidence="2">
    <location>
        <begin position="474"/>
        <end position="493"/>
    </location>
</feature>
<feature type="transmembrane region" description="Helical" evidence="2">
    <location>
        <begin position="299"/>
        <end position="316"/>
    </location>
</feature>
<protein>
    <submittedName>
        <fullName evidence="3">Uncharacterized protein</fullName>
    </submittedName>
</protein>
<keyword evidence="4" id="KW-1185">Reference proteome</keyword>
<sequence length="794" mass="85041">MPPSPPEPAAQVHPAPPDSDVQPDDARTRDLAASDPRAGAPGEDAAAVAAGGRPVGRIQRPEALATLLSLLGLFVQVVGYWKGWGGDDAIAVPLWYVGFVGIVVPFAWLLLAPSRTGHQRLGAALAFGLIMYASWFLTSPVMAIRFDESLHVTTLVDLVQNAKFFQPNTMLPVSPHYPGLEFATAGVHWLTGLPLIVCQVTVVATARSVFVLCLFLLASRIGRSTQVGAATVLLYAGSAQFYFFNSQFSYQTVAIAMLIAALYLLVRGFDSEQERPWKELLAAQACLGGLAITHHLTSWLVLVLLWLLAVFFWRGGEPRRARLTFITAELGTVVVLAWTALIAPLLISYLSPIFEVASGELLTAIDGSGGREVGTASNGEAAPTWQLMIMFGSILLWCLMLLPAAWRAWRRGSLGPTRARYVPLLIACAFPALQLARFVPSAAEVADRASTFVTMAMALVVAAWLAPRLQALRLLVVPGLLVLIMGGTILGGGPDWQRVPGPYLAGAEQRSIDGESVAVAEWMAQYAPRDAHVAADSTFSRFLPNFAPVTTITSPAGFDSMTPLFIADSIDQTVLQLIYRNDVDFIVVDTRTIGQTVRSGSFYEGGSGYGEAAATVTAQQLDKFEGRRGFDLVLDGPVKVYDVRPLRFEEQTFADRERPGLPGTWTPWQVAASAVLALVGIALRGRLLDPRRFRARDVWRPAVAIPAAMVLGAVGTLTGFSPLGGFLVAALLLYAGIRVSSRRPALPRPDAGTWGWAVAIGLVAVAIVALATWAGWNGLMDHAVLPPPAIGGAS</sequence>